<organism evidence="9 10">
    <name type="scientific">Desulfocucumis palustris</name>
    <dbReference type="NCBI Taxonomy" id="1898651"/>
    <lineage>
        <taxon>Bacteria</taxon>
        <taxon>Bacillati</taxon>
        <taxon>Bacillota</taxon>
        <taxon>Clostridia</taxon>
        <taxon>Eubacteriales</taxon>
        <taxon>Desulfocucumaceae</taxon>
        <taxon>Desulfocucumis</taxon>
    </lineage>
</organism>
<dbReference type="PANTHER" id="PTHR11558">
    <property type="entry name" value="SPERMIDINE/SPERMINE SYNTHASE"/>
    <property type="match status" value="1"/>
</dbReference>
<dbReference type="GO" id="GO:0008295">
    <property type="term" value="P:spermidine biosynthetic process"/>
    <property type="evidence" value="ECO:0007669"/>
    <property type="project" value="UniProtKB-UniRule"/>
</dbReference>
<feature type="binding site" evidence="4">
    <location>
        <position position="183"/>
    </location>
    <ligand>
        <name>S-methyl-5'-thioadenosine</name>
        <dbReference type="ChEBI" id="CHEBI:17509"/>
    </ligand>
</feature>
<feature type="binding site" evidence="4">
    <location>
        <position position="52"/>
    </location>
    <ligand>
        <name>S-methyl-5'-thioadenosine</name>
        <dbReference type="ChEBI" id="CHEBI:17509"/>
    </ligand>
</feature>
<dbReference type="UniPathway" id="UPA00248">
    <property type="reaction ID" value="UER00314"/>
</dbReference>
<dbReference type="EC" id="2.5.1.16" evidence="4"/>
<dbReference type="GO" id="GO:0004766">
    <property type="term" value="F:spermidine synthase activity"/>
    <property type="evidence" value="ECO:0007669"/>
    <property type="project" value="UniProtKB-UniRule"/>
</dbReference>
<evidence type="ECO:0000256" key="7">
    <source>
        <dbReference type="RuleBase" id="RU003837"/>
    </source>
</evidence>
<comment type="function">
    <text evidence="4">Catalyzes the irreversible transfer of a propylamine group from the amino donor S-adenosylmethioninamine (decarboxy-AdoMet) to putrescine (1,4-diaminobutane) to yield spermidine.</text>
</comment>
<dbReference type="InterPro" id="IPR030374">
    <property type="entry name" value="PABS"/>
</dbReference>
<dbReference type="CDD" id="cd02440">
    <property type="entry name" value="AdoMet_MTases"/>
    <property type="match status" value="1"/>
</dbReference>
<feature type="binding site" evidence="4">
    <location>
        <position position="83"/>
    </location>
    <ligand>
        <name>spermidine</name>
        <dbReference type="ChEBI" id="CHEBI:57834"/>
    </ligand>
</feature>
<evidence type="ECO:0000256" key="6">
    <source>
        <dbReference type="RuleBase" id="RU003836"/>
    </source>
</evidence>
<gene>
    <name evidence="4" type="primary">speE</name>
    <name evidence="9" type="ORF">DCCM_3140</name>
</gene>
<dbReference type="Pfam" id="PF01564">
    <property type="entry name" value="Spermine_synth"/>
    <property type="match status" value="1"/>
</dbReference>
<feature type="binding site" evidence="4">
    <location>
        <begin position="176"/>
        <end position="179"/>
    </location>
    <ligand>
        <name>spermidine</name>
        <dbReference type="ChEBI" id="CHEBI:57834"/>
    </ligand>
</feature>
<dbReference type="NCBIfam" id="NF002010">
    <property type="entry name" value="PRK00811.1"/>
    <property type="match status" value="1"/>
</dbReference>
<comment type="catalytic activity">
    <reaction evidence="4 7">
        <text>S-adenosyl 3-(methylsulfanyl)propylamine + putrescine = S-methyl-5'-thioadenosine + spermidine + H(+)</text>
        <dbReference type="Rhea" id="RHEA:12721"/>
        <dbReference type="ChEBI" id="CHEBI:15378"/>
        <dbReference type="ChEBI" id="CHEBI:17509"/>
        <dbReference type="ChEBI" id="CHEBI:57443"/>
        <dbReference type="ChEBI" id="CHEBI:57834"/>
        <dbReference type="ChEBI" id="CHEBI:326268"/>
        <dbReference type="EC" id="2.5.1.16"/>
    </reaction>
</comment>
<evidence type="ECO:0000256" key="4">
    <source>
        <dbReference type="HAMAP-Rule" id="MF_00198"/>
    </source>
</evidence>
<dbReference type="NCBIfam" id="TIGR00417">
    <property type="entry name" value="speE"/>
    <property type="match status" value="1"/>
</dbReference>
<dbReference type="EMBL" id="BFAV01000125">
    <property type="protein sequence ID" value="GBF34029.1"/>
    <property type="molecule type" value="Genomic_DNA"/>
</dbReference>
<feature type="domain" description="PABS" evidence="8">
    <location>
        <begin position="23"/>
        <end position="256"/>
    </location>
</feature>
<comment type="subunit">
    <text evidence="4">Homodimer or homotetramer.</text>
</comment>
<dbReference type="InterPro" id="IPR035246">
    <property type="entry name" value="Spermidine_synt_N"/>
</dbReference>
<evidence type="ECO:0000256" key="3">
    <source>
        <dbReference type="ARBA" id="ARBA00023115"/>
    </source>
</evidence>
<dbReference type="AlphaFoldDB" id="A0A2L2XCH0"/>
<dbReference type="InterPro" id="IPR030373">
    <property type="entry name" value="PABS_CS"/>
</dbReference>
<dbReference type="InterPro" id="IPR037163">
    <property type="entry name" value="Spermidine_synt_N_sf"/>
</dbReference>
<name>A0A2L2XCH0_9FIRM</name>
<proteinExistence type="inferred from homology"/>
<feature type="binding site" evidence="4">
    <location>
        <begin position="158"/>
        <end position="159"/>
    </location>
    <ligand>
        <name>S-methyl-5'-thioadenosine</name>
        <dbReference type="ChEBI" id="CHEBI:17509"/>
    </ligand>
</feature>
<dbReference type="Gene3D" id="2.30.140.10">
    <property type="entry name" value="Spermidine synthase, tetramerisation domain"/>
    <property type="match status" value="1"/>
</dbReference>
<feature type="active site" description="Proton acceptor" evidence="4 5">
    <location>
        <position position="176"/>
    </location>
</feature>
<dbReference type="Gene3D" id="3.40.50.150">
    <property type="entry name" value="Vaccinia Virus protein VP39"/>
    <property type="match status" value="1"/>
</dbReference>
<evidence type="ECO:0000259" key="8">
    <source>
        <dbReference type="PROSITE" id="PS51006"/>
    </source>
</evidence>
<dbReference type="InterPro" id="IPR029063">
    <property type="entry name" value="SAM-dependent_MTases_sf"/>
</dbReference>
<dbReference type="PROSITE" id="PS51006">
    <property type="entry name" value="PABS_2"/>
    <property type="match status" value="1"/>
</dbReference>
<evidence type="ECO:0000256" key="1">
    <source>
        <dbReference type="ARBA" id="ARBA00007867"/>
    </source>
</evidence>
<comment type="similarity">
    <text evidence="1 4 6">Belongs to the spermidine/spermine synthase family.</text>
</comment>
<reference evidence="10" key="1">
    <citation type="submission" date="2018-02" db="EMBL/GenBank/DDBJ databases">
        <title>Genome sequence of Desulfocucumis palustris strain NAW-5.</title>
        <authorList>
            <person name="Watanabe M."/>
            <person name="Kojima H."/>
            <person name="Fukui M."/>
        </authorList>
    </citation>
    <scope>NUCLEOTIDE SEQUENCE [LARGE SCALE GENOMIC DNA]</scope>
    <source>
        <strain evidence="10">NAW-5</strain>
    </source>
</reference>
<keyword evidence="10" id="KW-1185">Reference proteome</keyword>
<feature type="binding site" evidence="4">
    <location>
        <position position="127"/>
    </location>
    <ligand>
        <name>S-methyl-5'-thioadenosine</name>
        <dbReference type="ChEBI" id="CHEBI:17509"/>
    </ligand>
</feature>
<keyword evidence="2 4" id="KW-0808">Transferase</keyword>
<dbReference type="Pfam" id="PF17284">
    <property type="entry name" value="Spermine_synt_N"/>
    <property type="match status" value="1"/>
</dbReference>
<keyword evidence="3 4" id="KW-0620">Polyamine biosynthesis</keyword>
<accession>A0A2L2XCH0</accession>
<dbReference type="NCBIfam" id="NF037959">
    <property type="entry name" value="MFS_SpdSyn"/>
    <property type="match status" value="1"/>
</dbReference>
<sequence length="297" mass="33293">MVLIKNKLAIFPGEVDKGGIIMDLWVSEMQTADMRISCRVIKSLHSEMTPFQKLMVVDTHQFGRMLLLDNIIQTTVADEFVYHEMISHVGLNTLPNPRKVLVVGGGDGGSIREIIKHKSVEKAVLVEIDGKVIEAAKKYLPEISCALDDPRVEVLVDDGIKHVKENKNTYDMIIVDSTDPIGPAEGLFGAAFYQDVHDALTEDGIFVAQTESPFFNRELIPRIYNDVASIFPLARLFLANVPTYPGGLWTFTMGSKKHDPVKVDISKLPDLNTRFYSPEIHRTCFVLPPFVQELIKK</sequence>
<dbReference type="PANTHER" id="PTHR11558:SF11">
    <property type="entry name" value="SPERMIDINE SYNTHASE"/>
    <property type="match status" value="1"/>
</dbReference>
<dbReference type="PROSITE" id="PS01330">
    <property type="entry name" value="PABS_1"/>
    <property type="match status" value="1"/>
</dbReference>
<evidence type="ECO:0000313" key="9">
    <source>
        <dbReference type="EMBL" id="GBF34029.1"/>
    </source>
</evidence>
<dbReference type="InterPro" id="IPR001045">
    <property type="entry name" value="Spermi_synthase"/>
</dbReference>
<feature type="binding site" evidence="4">
    <location>
        <position position="107"/>
    </location>
    <ligand>
        <name>spermidine</name>
        <dbReference type="ChEBI" id="CHEBI:57834"/>
    </ligand>
</feature>
<dbReference type="SUPFAM" id="SSF53335">
    <property type="entry name" value="S-adenosyl-L-methionine-dependent methyltransferases"/>
    <property type="match status" value="1"/>
</dbReference>
<comment type="caution">
    <text evidence="9">The sequence shown here is derived from an EMBL/GenBank/DDBJ whole genome shotgun (WGS) entry which is preliminary data.</text>
</comment>
<dbReference type="HAMAP" id="MF_00198">
    <property type="entry name" value="Spermidine_synth"/>
    <property type="match status" value="1"/>
</dbReference>
<comment type="pathway">
    <text evidence="4">Amine and polyamine biosynthesis; spermidine biosynthesis; spermidine from putrescine: step 1/1.</text>
</comment>
<dbReference type="Proteomes" id="UP000239549">
    <property type="component" value="Unassembled WGS sequence"/>
</dbReference>
<keyword evidence="4 7" id="KW-0745">Spermidine biosynthesis</keyword>
<protein>
    <recommendedName>
        <fullName evidence="4">Polyamine aminopropyltransferase</fullName>
    </recommendedName>
    <alternativeName>
        <fullName evidence="4">Putrescine aminopropyltransferase</fullName>
        <shortName evidence="4">PAPT</shortName>
    </alternativeName>
    <alternativeName>
        <fullName evidence="4">Spermidine synthase</fullName>
        <shortName evidence="4">SPDS</shortName>
        <shortName evidence="4">SPDSY</shortName>
        <ecNumber evidence="4">2.5.1.16</ecNumber>
    </alternativeName>
</protein>
<dbReference type="GO" id="GO:0005829">
    <property type="term" value="C:cytosol"/>
    <property type="evidence" value="ECO:0007669"/>
    <property type="project" value="TreeGrafter"/>
</dbReference>
<evidence type="ECO:0000313" key="10">
    <source>
        <dbReference type="Proteomes" id="UP000239549"/>
    </source>
</evidence>
<evidence type="ECO:0000256" key="2">
    <source>
        <dbReference type="ARBA" id="ARBA00022679"/>
    </source>
</evidence>
<evidence type="ECO:0000256" key="5">
    <source>
        <dbReference type="PROSITE-ProRule" id="PRU00354"/>
    </source>
</evidence>